<dbReference type="PANTHER" id="PTHR30346">
    <property type="entry name" value="TRANSCRIPTIONAL DUAL REGULATOR HCAR-RELATED"/>
    <property type="match status" value="1"/>
</dbReference>
<dbReference type="EMBL" id="CP115174">
    <property type="protein sequence ID" value="WBO20791.1"/>
    <property type="molecule type" value="Genomic_DNA"/>
</dbReference>
<dbReference type="RefSeq" id="WP_270075441.1">
    <property type="nucleotide sequence ID" value="NZ_CP115174.1"/>
</dbReference>
<keyword evidence="7" id="KW-1185">Reference proteome</keyword>
<evidence type="ECO:0000313" key="7">
    <source>
        <dbReference type="Proteomes" id="UP001210865"/>
    </source>
</evidence>
<evidence type="ECO:0000256" key="1">
    <source>
        <dbReference type="ARBA" id="ARBA00009437"/>
    </source>
</evidence>
<keyword evidence="4" id="KW-0804">Transcription</keyword>
<evidence type="ECO:0000313" key="6">
    <source>
        <dbReference type="EMBL" id="WBO20791.1"/>
    </source>
</evidence>
<dbReference type="CDD" id="cd08414">
    <property type="entry name" value="PBP2_LTTR_aromatics_like"/>
    <property type="match status" value="1"/>
</dbReference>
<keyword evidence="2" id="KW-0805">Transcription regulation</keyword>
<evidence type="ECO:0000256" key="2">
    <source>
        <dbReference type="ARBA" id="ARBA00023015"/>
    </source>
</evidence>
<dbReference type="InterPro" id="IPR036390">
    <property type="entry name" value="WH_DNA-bd_sf"/>
</dbReference>
<dbReference type="PRINTS" id="PR00039">
    <property type="entry name" value="HTHLYSR"/>
</dbReference>
<gene>
    <name evidence="6" type="ORF">PBT88_11250</name>
</gene>
<accession>A0ABY7NJU2</accession>
<dbReference type="Gene3D" id="1.10.10.10">
    <property type="entry name" value="Winged helix-like DNA-binding domain superfamily/Winged helix DNA-binding domain"/>
    <property type="match status" value="1"/>
</dbReference>
<dbReference type="SUPFAM" id="SSF53850">
    <property type="entry name" value="Periplasmic binding protein-like II"/>
    <property type="match status" value="1"/>
</dbReference>
<dbReference type="PROSITE" id="PS50931">
    <property type="entry name" value="HTH_LYSR"/>
    <property type="match status" value="1"/>
</dbReference>
<dbReference type="InterPro" id="IPR000847">
    <property type="entry name" value="LysR_HTH_N"/>
</dbReference>
<dbReference type="SUPFAM" id="SSF46785">
    <property type="entry name" value="Winged helix' DNA-binding domain"/>
    <property type="match status" value="1"/>
</dbReference>
<evidence type="ECO:0000259" key="5">
    <source>
        <dbReference type="PROSITE" id="PS50931"/>
    </source>
</evidence>
<sequence>MKVATELHFGRAAEQLGISQPPLSQQIRLLEQELGVQLFERSSRKVRLTVAGRLFLDEAQATLAQADHAIRITRRAAGGEIGELTIGLAASALFVPLVSHAISAFRSSHPDVHLVFTELSMPAQRERVAAGSLDIGFVRSGNIPFLPSTVMAEHLVTDRMFVAMNKKHRLAAEDGPIAVSALAGEPLIHYPYEREGFMDDLHRLFSNAGIRPALALESTEMSTLLGLVAAGLGISVLPGSLLRLEVDTLCYREIGDDDALSSMWLLRRGALTNPAACAFMDLLGLT</sequence>
<keyword evidence="3" id="KW-0238">DNA-binding</keyword>
<dbReference type="Pfam" id="PF03466">
    <property type="entry name" value="LysR_substrate"/>
    <property type="match status" value="1"/>
</dbReference>
<reference evidence="6 7" key="1">
    <citation type="submission" date="2022-12" db="EMBL/GenBank/DDBJ databases">
        <title>Sphingomonas abieness sp. nov., an endophytic bacterium isolated from Abies koreana.</title>
        <authorList>
            <person name="Jiang L."/>
            <person name="Lee J."/>
        </authorList>
    </citation>
    <scope>NUCLEOTIDE SEQUENCE [LARGE SCALE GENOMIC DNA]</scope>
    <source>
        <strain evidence="7">PAMB 00755</strain>
    </source>
</reference>
<evidence type="ECO:0000256" key="3">
    <source>
        <dbReference type="ARBA" id="ARBA00023125"/>
    </source>
</evidence>
<dbReference type="Gene3D" id="3.40.190.10">
    <property type="entry name" value="Periplasmic binding protein-like II"/>
    <property type="match status" value="2"/>
</dbReference>
<name>A0ABY7NJU2_9SPHN</name>
<evidence type="ECO:0000256" key="4">
    <source>
        <dbReference type="ARBA" id="ARBA00023163"/>
    </source>
</evidence>
<dbReference type="InterPro" id="IPR036388">
    <property type="entry name" value="WH-like_DNA-bd_sf"/>
</dbReference>
<dbReference type="Proteomes" id="UP001210865">
    <property type="component" value="Chromosome"/>
</dbReference>
<dbReference type="PANTHER" id="PTHR30346:SF17">
    <property type="entry name" value="LYSR FAMILY TRANSCRIPTIONAL REGULATOR"/>
    <property type="match status" value="1"/>
</dbReference>
<comment type="similarity">
    <text evidence="1">Belongs to the LysR transcriptional regulatory family.</text>
</comment>
<feature type="domain" description="HTH lysR-type" evidence="5">
    <location>
        <begin position="1"/>
        <end position="49"/>
    </location>
</feature>
<organism evidence="6 7">
    <name type="scientific">Sphingomonas abietis</name>
    <dbReference type="NCBI Taxonomy" id="3012344"/>
    <lineage>
        <taxon>Bacteria</taxon>
        <taxon>Pseudomonadati</taxon>
        <taxon>Pseudomonadota</taxon>
        <taxon>Alphaproteobacteria</taxon>
        <taxon>Sphingomonadales</taxon>
        <taxon>Sphingomonadaceae</taxon>
        <taxon>Sphingomonas</taxon>
    </lineage>
</organism>
<proteinExistence type="inferred from homology"/>
<dbReference type="Pfam" id="PF00126">
    <property type="entry name" value="HTH_1"/>
    <property type="match status" value="1"/>
</dbReference>
<dbReference type="InterPro" id="IPR005119">
    <property type="entry name" value="LysR_subst-bd"/>
</dbReference>
<protein>
    <submittedName>
        <fullName evidence="6">LysR substrate-binding domain-containing protein</fullName>
    </submittedName>
</protein>